<dbReference type="AlphaFoldDB" id="A0A7W2L3C2"/>
<keyword evidence="6" id="KW-0472">Membrane</keyword>
<dbReference type="GO" id="GO:0009055">
    <property type="term" value="F:electron transfer activity"/>
    <property type="evidence" value="ECO:0007669"/>
    <property type="project" value="InterPro"/>
</dbReference>
<comment type="function">
    <text evidence="6">Part of a membrane-bound complex that couples electron transfer with translocation of ions across the membrane.</text>
</comment>
<dbReference type="PANTHER" id="PTHR36118:SF1">
    <property type="entry name" value="ION-TRANSLOCATING OXIDOREDUCTASE COMPLEX SUBUNIT G"/>
    <property type="match status" value="1"/>
</dbReference>
<evidence type="ECO:0000256" key="5">
    <source>
        <dbReference type="ARBA" id="ARBA00022982"/>
    </source>
</evidence>
<evidence type="ECO:0000256" key="2">
    <source>
        <dbReference type="ARBA" id="ARBA00022553"/>
    </source>
</evidence>
<keyword evidence="4 6" id="KW-0288">FMN</keyword>
<organism evidence="8 9">
    <name type="scientific">Pseudomonas putida</name>
    <name type="common">Arthrobacter siderocapsulatus</name>
    <dbReference type="NCBI Taxonomy" id="303"/>
    <lineage>
        <taxon>Bacteria</taxon>
        <taxon>Pseudomonadati</taxon>
        <taxon>Pseudomonadota</taxon>
        <taxon>Gammaproteobacteria</taxon>
        <taxon>Pseudomonadales</taxon>
        <taxon>Pseudomonadaceae</taxon>
        <taxon>Pseudomonas</taxon>
    </lineage>
</organism>
<dbReference type="SMART" id="SM00900">
    <property type="entry name" value="FMN_bind"/>
    <property type="match status" value="1"/>
</dbReference>
<evidence type="ECO:0000313" key="8">
    <source>
        <dbReference type="EMBL" id="MBA6117707.1"/>
    </source>
</evidence>
<evidence type="ECO:0000256" key="4">
    <source>
        <dbReference type="ARBA" id="ARBA00022643"/>
    </source>
</evidence>
<dbReference type="EC" id="7.-.-.-" evidence="6"/>
<keyword evidence="6" id="KW-1133">Transmembrane helix</keyword>
<comment type="similarity">
    <text evidence="6">Belongs to the RnfG family.</text>
</comment>
<keyword evidence="2 6" id="KW-0597">Phosphoprotein</keyword>
<keyword evidence="6" id="KW-0812">Transmembrane</keyword>
<evidence type="ECO:0000256" key="3">
    <source>
        <dbReference type="ARBA" id="ARBA00022630"/>
    </source>
</evidence>
<evidence type="ECO:0000256" key="6">
    <source>
        <dbReference type="HAMAP-Rule" id="MF_00479"/>
    </source>
</evidence>
<evidence type="ECO:0000256" key="1">
    <source>
        <dbReference type="ARBA" id="ARBA00022448"/>
    </source>
</evidence>
<dbReference type="EMBL" id="JACGDG010000016">
    <property type="protein sequence ID" value="MBA6117707.1"/>
    <property type="molecule type" value="Genomic_DNA"/>
</dbReference>
<feature type="modified residue" description="FMN phosphoryl threonine" evidence="6">
    <location>
        <position position="171"/>
    </location>
</feature>
<dbReference type="GO" id="GO:0005886">
    <property type="term" value="C:plasma membrane"/>
    <property type="evidence" value="ECO:0007669"/>
    <property type="project" value="UniProtKB-SubCell"/>
</dbReference>
<comment type="subunit">
    <text evidence="6">The complex is composed of six subunits: RnfA, RnfB, RnfC, RnfD, RnfE and RnfG.</text>
</comment>
<comment type="cofactor">
    <cofactor evidence="6">
        <name>FMN</name>
        <dbReference type="ChEBI" id="CHEBI:58210"/>
    </cofactor>
</comment>
<keyword evidence="6" id="KW-1278">Translocase</keyword>
<dbReference type="GO" id="GO:0010181">
    <property type="term" value="F:FMN binding"/>
    <property type="evidence" value="ECO:0007669"/>
    <property type="project" value="InterPro"/>
</dbReference>
<reference evidence="8 9" key="1">
    <citation type="submission" date="2020-07" db="EMBL/GenBank/DDBJ databases">
        <title>Diversity of carbapenemase encoding genes among Pseudomonas putida group clinical isolates in a tertiary Brazilian hospital.</title>
        <authorList>
            <person name="Alberto-Lei F."/>
            <person name="Nodari C.S."/>
            <person name="Streling A.P."/>
            <person name="Paulino J.T."/>
            <person name="Bessa-Neto F.O."/>
            <person name="Cayo R."/>
            <person name="Gales A.C."/>
        </authorList>
    </citation>
    <scope>NUCLEOTIDE SEQUENCE [LARGE SCALE GENOMIC DNA]</scope>
    <source>
        <strain evidence="8 9">12464</strain>
    </source>
</reference>
<protein>
    <recommendedName>
        <fullName evidence="6">Ion-translocating oxidoreductase complex subunit G</fullName>
        <ecNumber evidence="6">7.-.-.-</ecNumber>
    </recommendedName>
    <alternativeName>
        <fullName evidence="6">Rnf electron transport complex subunit G</fullName>
    </alternativeName>
</protein>
<feature type="domain" description="FMN-binding" evidence="7">
    <location>
        <begin position="100"/>
        <end position="188"/>
    </location>
</feature>
<comment type="caution">
    <text evidence="8">The sequence shown here is derived from an EMBL/GenBank/DDBJ whole genome shotgun (WGS) entry which is preliminary data.</text>
</comment>
<dbReference type="Pfam" id="PF04205">
    <property type="entry name" value="FMN_bind"/>
    <property type="match status" value="1"/>
</dbReference>
<dbReference type="Proteomes" id="UP000553948">
    <property type="component" value="Unassembled WGS sequence"/>
</dbReference>
<gene>
    <name evidence="6" type="primary">rnfG</name>
    <name evidence="8" type="ORF">H4C47_18465</name>
</gene>
<evidence type="ECO:0000259" key="7">
    <source>
        <dbReference type="SMART" id="SM00900"/>
    </source>
</evidence>
<keyword evidence="6" id="KW-0997">Cell inner membrane</keyword>
<keyword evidence="6" id="KW-1003">Cell membrane</keyword>
<dbReference type="PANTHER" id="PTHR36118">
    <property type="entry name" value="ION-TRANSLOCATING OXIDOREDUCTASE COMPLEX SUBUNIT G"/>
    <property type="match status" value="1"/>
</dbReference>
<name>A0A7W2L3C2_PSEPU</name>
<sequence length="202" mass="21960">MNRPRAARGNLLLLAVAALALVATLAWRQATRAPIAEAEQHLHAQQFLAVLPSGIHDNQPLDSPVPLSADQPPRSRIMAAYRATQGTIPTAIVLVSQVQGYAGPIRLTMAISADGRLIGTQVIEQQESPGLGGRISDAQVNWLAQFANRSLTDRWALRRDHGDFDQLAGATVTSRAVIDAQQEALRYFDQHRTRLLGTPAHE</sequence>
<dbReference type="InterPro" id="IPR010209">
    <property type="entry name" value="Ion_transpt_RnfG/RsxG"/>
</dbReference>
<keyword evidence="5 6" id="KW-0249">Electron transport</keyword>
<proteinExistence type="inferred from homology"/>
<dbReference type="PIRSF" id="PIRSF006091">
    <property type="entry name" value="E_trnsport_RnfG"/>
    <property type="match status" value="1"/>
</dbReference>
<dbReference type="RefSeq" id="WP_176516668.1">
    <property type="nucleotide sequence ID" value="NZ_CP060529.1"/>
</dbReference>
<comment type="subcellular location">
    <subcellularLocation>
        <location evidence="6">Cell inner membrane</location>
        <topology evidence="6">Single-pass membrane protein</topology>
    </subcellularLocation>
</comment>
<evidence type="ECO:0000313" key="9">
    <source>
        <dbReference type="Proteomes" id="UP000553948"/>
    </source>
</evidence>
<keyword evidence="3 6" id="KW-0285">Flavoprotein</keyword>
<keyword evidence="1 6" id="KW-0813">Transport</keyword>
<accession>A0A7W2L3C2</accession>
<dbReference type="HAMAP" id="MF_00479">
    <property type="entry name" value="RsxG_RnfG"/>
    <property type="match status" value="1"/>
</dbReference>
<dbReference type="GO" id="GO:0022900">
    <property type="term" value="P:electron transport chain"/>
    <property type="evidence" value="ECO:0007669"/>
    <property type="project" value="UniProtKB-UniRule"/>
</dbReference>
<dbReference type="NCBIfam" id="TIGR01947">
    <property type="entry name" value="rnfG"/>
    <property type="match status" value="1"/>
</dbReference>
<dbReference type="InterPro" id="IPR007329">
    <property type="entry name" value="FMN-bd"/>
</dbReference>